<reference evidence="1 2" key="1">
    <citation type="submission" date="2016-01" db="EMBL/GenBank/DDBJ databases">
        <title>The new phylogeny of the genus Mycobacterium.</title>
        <authorList>
            <person name="Tarcisio F."/>
            <person name="Conor M."/>
            <person name="Antonella G."/>
            <person name="Elisabetta G."/>
            <person name="Giulia F.S."/>
            <person name="Sara T."/>
            <person name="Anna F."/>
            <person name="Clotilde B."/>
            <person name="Roberto B."/>
            <person name="Veronica D.S."/>
            <person name="Fabio R."/>
            <person name="Monica P."/>
            <person name="Olivier J."/>
            <person name="Enrico T."/>
            <person name="Nicola S."/>
        </authorList>
    </citation>
    <scope>NUCLEOTIDE SEQUENCE [LARGE SCALE GENOMIC DNA]</scope>
    <source>
        <strain evidence="1 2">DSM 44803</strain>
    </source>
</reference>
<keyword evidence="2" id="KW-1185">Reference proteome</keyword>
<sequence length="100" mass="10344">MTELTQGKRLRSAMSVTEVIVVRSPAAPVELSCGGQPMTGNLAPGTGGASTTENDTVLGKRYVDFDTRLEVLCTRAGPGVLSADGRQLTIKAPNALPASD</sequence>
<evidence type="ECO:0000313" key="2">
    <source>
        <dbReference type="Proteomes" id="UP000193781"/>
    </source>
</evidence>
<gene>
    <name evidence="1" type="ORF">AWC17_09690</name>
</gene>
<name>A0A1X1Z6U7_9MYCO</name>
<evidence type="ECO:0000313" key="1">
    <source>
        <dbReference type="EMBL" id="ORW19034.1"/>
    </source>
</evidence>
<dbReference type="EMBL" id="LQPH01000142">
    <property type="protein sequence ID" value="ORW19034.1"/>
    <property type="molecule type" value="Genomic_DNA"/>
</dbReference>
<dbReference type="STRING" id="244292.ABW17_20080"/>
<dbReference type="Proteomes" id="UP000193781">
    <property type="component" value="Unassembled WGS sequence"/>
</dbReference>
<dbReference type="RefSeq" id="WP_047323428.1">
    <property type="nucleotide sequence ID" value="NZ_JACKSS010000028.1"/>
</dbReference>
<proteinExistence type="predicted"/>
<protein>
    <submittedName>
        <fullName evidence="1">Uncharacterized protein</fullName>
    </submittedName>
</protein>
<comment type="caution">
    <text evidence="1">The sequence shown here is derived from an EMBL/GenBank/DDBJ whole genome shotgun (WGS) entry which is preliminary data.</text>
</comment>
<dbReference type="AlphaFoldDB" id="A0A1X1Z6U7"/>
<accession>A0A1X1Z6U7</accession>
<organism evidence="1 2">
    <name type="scientific">Mycobacterium nebraskense</name>
    <dbReference type="NCBI Taxonomy" id="244292"/>
    <lineage>
        <taxon>Bacteria</taxon>
        <taxon>Bacillati</taxon>
        <taxon>Actinomycetota</taxon>
        <taxon>Actinomycetes</taxon>
        <taxon>Mycobacteriales</taxon>
        <taxon>Mycobacteriaceae</taxon>
        <taxon>Mycobacterium</taxon>
    </lineage>
</organism>
<dbReference type="OrthoDB" id="7478453at2"/>